<feature type="compositionally biased region" description="Pro residues" evidence="1">
    <location>
        <begin position="70"/>
        <end position="80"/>
    </location>
</feature>
<gene>
    <name evidence="2" type="ORF">BGZ65_004740</name>
</gene>
<protein>
    <submittedName>
        <fullName evidence="2">Uncharacterized protein</fullName>
    </submittedName>
</protein>
<evidence type="ECO:0000313" key="3">
    <source>
        <dbReference type="Proteomes" id="UP000749646"/>
    </source>
</evidence>
<evidence type="ECO:0000313" key="2">
    <source>
        <dbReference type="EMBL" id="KAF9999993.1"/>
    </source>
</evidence>
<feature type="region of interest" description="Disordered" evidence="1">
    <location>
        <begin position="28"/>
        <end position="159"/>
    </location>
</feature>
<dbReference type="AlphaFoldDB" id="A0A9P6MGR4"/>
<feature type="non-terminal residue" evidence="2">
    <location>
        <position position="1"/>
    </location>
</feature>
<sequence length="159" mass="17356">EGGIDLAAYAWDTETQDDHIDYNHYAYRPRAMSTGPPPRQKQQPTRDQNGEERIEMTENPMASGSQFAPIPAPAPAPAPTPGSFSYAQMQHLQLQRQKYGDNRELYEPMQWFGSTTQAQGLTQNQSQGPPPPGVIGVGAPPWPSQPGRAAAPPVPPKNP</sequence>
<evidence type="ECO:0000256" key="1">
    <source>
        <dbReference type="SAM" id="MobiDB-lite"/>
    </source>
</evidence>
<feature type="compositionally biased region" description="Polar residues" evidence="1">
    <location>
        <begin position="82"/>
        <end position="96"/>
    </location>
</feature>
<proteinExistence type="predicted"/>
<feature type="compositionally biased region" description="Polar residues" evidence="1">
    <location>
        <begin position="112"/>
        <end position="127"/>
    </location>
</feature>
<reference evidence="2" key="1">
    <citation type="journal article" date="2020" name="Fungal Divers.">
        <title>Resolving the Mortierellaceae phylogeny through synthesis of multi-gene phylogenetics and phylogenomics.</title>
        <authorList>
            <person name="Vandepol N."/>
            <person name="Liber J."/>
            <person name="Desiro A."/>
            <person name="Na H."/>
            <person name="Kennedy M."/>
            <person name="Barry K."/>
            <person name="Grigoriev I.V."/>
            <person name="Miller A.N."/>
            <person name="O'Donnell K."/>
            <person name="Stajich J.E."/>
            <person name="Bonito G."/>
        </authorList>
    </citation>
    <scope>NUCLEOTIDE SEQUENCE</scope>
    <source>
        <strain evidence="2">MES-2147</strain>
    </source>
</reference>
<name>A0A9P6MGR4_9FUNG</name>
<accession>A0A9P6MGR4</accession>
<organism evidence="2 3">
    <name type="scientific">Modicella reniformis</name>
    <dbReference type="NCBI Taxonomy" id="1440133"/>
    <lineage>
        <taxon>Eukaryota</taxon>
        <taxon>Fungi</taxon>
        <taxon>Fungi incertae sedis</taxon>
        <taxon>Mucoromycota</taxon>
        <taxon>Mortierellomycotina</taxon>
        <taxon>Mortierellomycetes</taxon>
        <taxon>Mortierellales</taxon>
        <taxon>Mortierellaceae</taxon>
        <taxon>Modicella</taxon>
    </lineage>
</organism>
<keyword evidence="3" id="KW-1185">Reference proteome</keyword>
<comment type="caution">
    <text evidence="2">The sequence shown here is derived from an EMBL/GenBank/DDBJ whole genome shotgun (WGS) entry which is preliminary data.</text>
</comment>
<dbReference type="Proteomes" id="UP000749646">
    <property type="component" value="Unassembled WGS sequence"/>
</dbReference>
<dbReference type="EMBL" id="JAAAHW010000676">
    <property type="protein sequence ID" value="KAF9999993.1"/>
    <property type="molecule type" value="Genomic_DNA"/>
</dbReference>